<keyword evidence="1" id="KW-1133">Transmembrane helix</keyword>
<organism evidence="2 3">
    <name type="scientific">Polaribacter haliotis</name>
    <dbReference type="NCBI Taxonomy" id="1888915"/>
    <lineage>
        <taxon>Bacteria</taxon>
        <taxon>Pseudomonadati</taxon>
        <taxon>Bacteroidota</taxon>
        <taxon>Flavobacteriia</taxon>
        <taxon>Flavobacteriales</taxon>
        <taxon>Flavobacteriaceae</taxon>
    </lineage>
</organism>
<dbReference type="RefSeq" id="WP_088354188.1">
    <property type="nucleotide sequence ID" value="NZ_CP061813.1"/>
</dbReference>
<gene>
    <name evidence="2" type="ORF">H9I45_15670</name>
</gene>
<accession>A0A7L8AFL9</accession>
<dbReference type="EMBL" id="CP061813">
    <property type="protein sequence ID" value="QOD60757.1"/>
    <property type="molecule type" value="Genomic_DNA"/>
</dbReference>
<sequence length="175" mass="20189">MKAIKIILGIITVLVLAFFATGLIVKETKYTAQVSVEKPVEAVFNQFNKPENKKNWIPEIQSFETVNQNQGITGSVYKLVVENQGQDITMTEKVMAYVPNEKVTLFYDAENMLKKDDYIFTEKEGVTTITLNASCRSDSYVMACLFPYFKGTFQEQDQKYLNNFKKYIEQEKEQE</sequence>
<reference evidence="2 3" key="1">
    <citation type="journal article" date="2016" name="Int. J. Syst. Evol. Microbiol.">
        <title>Polaribacter haliotis sp. nov., isolated from the gut of abalone Haliotis discus hannai.</title>
        <authorList>
            <person name="Kim Y.O."/>
            <person name="Park I.S."/>
            <person name="Park S."/>
            <person name="Nam B.H."/>
            <person name="Park J.M."/>
            <person name="Kim D.G."/>
            <person name="Yoon J.H."/>
        </authorList>
    </citation>
    <scope>NUCLEOTIDE SEQUENCE [LARGE SCALE GENOMIC DNA]</scope>
    <source>
        <strain evidence="2 3">KCTC 52418</strain>
    </source>
</reference>
<keyword evidence="1" id="KW-0472">Membrane</keyword>
<feature type="transmembrane region" description="Helical" evidence="1">
    <location>
        <begin position="6"/>
        <end position="25"/>
    </location>
</feature>
<protein>
    <submittedName>
        <fullName evidence="2">SRPBCC family protein</fullName>
    </submittedName>
</protein>
<evidence type="ECO:0000313" key="2">
    <source>
        <dbReference type="EMBL" id="QOD60757.1"/>
    </source>
</evidence>
<dbReference type="Proteomes" id="UP000516764">
    <property type="component" value="Chromosome"/>
</dbReference>
<keyword evidence="3" id="KW-1185">Reference proteome</keyword>
<proteinExistence type="predicted"/>
<dbReference type="Gene3D" id="3.30.530.20">
    <property type="match status" value="1"/>
</dbReference>
<name>A0A7L8AFL9_9FLAO</name>
<keyword evidence="1" id="KW-0812">Transmembrane</keyword>
<dbReference type="OrthoDB" id="6193565at2"/>
<dbReference type="KEGG" id="phal:H9I45_15670"/>
<evidence type="ECO:0000313" key="3">
    <source>
        <dbReference type="Proteomes" id="UP000516764"/>
    </source>
</evidence>
<dbReference type="AlphaFoldDB" id="A0A7L8AFL9"/>
<evidence type="ECO:0000256" key="1">
    <source>
        <dbReference type="SAM" id="Phobius"/>
    </source>
</evidence>
<dbReference type="CDD" id="cd07812">
    <property type="entry name" value="SRPBCC"/>
    <property type="match status" value="1"/>
</dbReference>
<dbReference type="InterPro" id="IPR023393">
    <property type="entry name" value="START-like_dom_sf"/>
</dbReference>
<dbReference type="SUPFAM" id="SSF55961">
    <property type="entry name" value="Bet v1-like"/>
    <property type="match status" value="1"/>
</dbReference>